<evidence type="ECO:0000256" key="2">
    <source>
        <dbReference type="RuleBase" id="RU003616"/>
    </source>
</evidence>
<feature type="compositionally biased region" description="Acidic residues" evidence="3">
    <location>
        <begin position="19"/>
        <end position="28"/>
    </location>
</feature>
<name>A0A2H0K7F4_9BACT</name>
<dbReference type="Proteomes" id="UP000229834">
    <property type="component" value="Unassembled WGS sequence"/>
</dbReference>
<proteinExistence type="inferred from homology"/>
<dbReference type="EMBL" id="PCVC01000005">
    <property type="protein sequence ID" value="PIQ67175.1"/>
    <property type="molecule type" value="Genomic_DNA"/>
</dbReference>
<evidence type="ECO:0000259" key="5">
    <source>
        <dbReference type="PROSITE" id="PS51203"/>
    </source>
</evidence>
<reference evidence="6 7" key="1">
    <citation type="submission" date="2017-09" db="EMBL/GenBank/DDBJ databases">
        <title>Depth-based differentiation of microbial function through sediment-hosted aquifers and enrichment of novel symbionts in the deep terrestrial subsurface.</title>
        <authorList>
            <person name="Probst A.J."/>
            <person name="Ladd B."/>
            <person name="Jarett J.K."/>
            <person name="Geller-Mcgrath D.E."/>
            <person name="Sieber C.M."/>
            <person name="Emerson J.B."/>
            <person name="Anantharaman K."/>
            <person name="Thomas B.C."/>
            <person name="Malmstrom R."/>
            <person name="Stieglmeier M."/>
            <person name="Klingl A."/>
            <person name="Woyke T."/>
            <person name="Ryan C.M."/>
            <person name="Banfield J.F."/>
        </authorList>
    </citation>
    <scope>NUCLEOTIDE SEQUENCE [LARGE SCALE GENOMIC DNA]</scope>
    <source>
        <strain evidence="6">CG11_big_fil_rev_8_21_14_0_20_40_24</strain>
    </source>
</reference>
<protein>
    <submittedName>
        <fullName evidence="6">Uncharacterized protein</fullName>
    </submittedName>
</protein>
<dbReference type="InterPro" id="IPR007052">
    <property type="entry name" value="CS_dom"/>
</dbReference>
<feature type="domain" description="SHSP" evidence="4">
    <location>
        <begin position="45"/>
        <end position="157"/>
    </location>
</feature>
<dbReference type="AlphaFoldDB" id="A0A2H0K7F4"/>
<dbReference type="Pfam" id="PF00011">
    <property type="entry name" value="HSP20"/>
    <property type="match status" value="1"/>
</dbReference>
<feature type="domain" description="CS" evidence="5">
    <location>
        <begin position="35"/>
        <end position="157"/>
    </location>
</feature>
<sequence length="157" mass="18101">MFKDKRSFFERLTGAVRVDDDDDFEEEPATQPRNIQNKKSDWIQEEAEEGQLTVDVYETPGEIVIKTMVAGVKPEDLDVSITREMVTVRGKREEDRTISSENYFHKELYWGAFSRTIMLPKEIDIDGAEAVEKYGLLILKLPKLDKNKETKVKVKGS</sequence>
<comment type="similarity">
    <text evidence="1 2">Belongs to the small heat shock protein (HSP20) family.</text>
</comment>
<evidence type="ECO:0000256" key="1">
    <source>
        <dbReference type="PROSITE-ProRule" id="PRU00285"/>
    </source>
</evidence>
<organism evidence="6 7">
    <name type="scientific">Candidatus Zambryskibacteria bacterium CG11_big_fil_rev_8_21_14_0_20_40_24</name>
    <dbReference type="NCBI Taxonomy" id="1975116"/>
    <lineage>
        <taxon>Bacteria</taxon>
        <taxon>Candidatus Zambryskiibacteriota</taxon>
    </lineage>
</organism>
<evidence type="ECO:0000259" key="4">
    <source>
        <dbReference type="PROSITE" id="PS01031"/>
    </source>
</evidence>
<dbReference type="PANTHER" id="PTHR11527">
    <property type="entry name" value="HEAT-SHOCK PROTEIN 20 FAMILY MEMBER"/>
    <property type="match status" value="1"/>
</dbReference>
<evidence type="ECO:0000313" key="6">
    <source>
        <dbReference type="EMBL" id="PIQ67175.1"/>
    </source>
</evidence>
<dbReference type="InterPro" id="IPR002068">
    <property type="entry name" value="A-crystallin/Hsp20_dom"/>
</dbReference>
<dbReference type="InterPro" id="IPR008978">
    <property type="entry name" value="HSP20-like_chaperone"/>
</dbReference>
<dbReference type="InterPro" id="IPR031107">
    <property type="entry name" value="Small_HSP"/>
</dbReference>
<dbReference type="PROSITE" id="PS51203">
    <property type="entry name" value="CS"/>
    <property type="match status" value="1"/>
</dbReference>
<feature type="region of interest" description="Disordered" evidence="3">
    <location>
        <begin position="19"/>
        <end position="40"/>
    </location>
</feature>
<accession>A0A2H0K7F4</accession>
<evidence type="ECO:0000313" key="7">
    <source>
        <dbReference type="Proteomes" id="UP000229834"/>
    </source>
</evidence>
<dbReference type="SUPFAM" id="SSF49764">
    <property type="entry name" value="HSP20-like chaperones"/>
    <property type="match status" value="1"/>
</dbReference>
<dbReference type="Gene3D" id="2.60.40.790">
    <property type="match status" value="1"/>
</dbReference>
<gene>
    <name evidence="6" type="ORF">COV95_00155</name>
</gene>
<dbReference type="CDD" id="cd06464">
    <property type="entry name" value="ACD_sHsps-like"/>
    <property type="match status" value="1"/>
</dbReference>
<evidence type="ECO:0000256" key="3">
    <source>
        <dbReference type="SAM" id="MobiDB-lite"/>
    </source>
</evidence>
<dbReference type="PROSITE" id="PS01031">
    <property type="entry name" value="SHSP"/>
    <property type="match status" value="1"/>
</dbReference>
<comment type="caution">
    <text evidence="6">The sequence shown here is derived from an EMBL/GenBank/DDBJ whole genome shotgun (WGS) entry which is preliminary data.</text>
</comment>